<dbReference type="Proteomes" id="UP000595437">
    <property type="component" value="Chromosome 11"/>
</dbReference>
<evidence type="ECO:0000313" key="1">
    <source>
        <dbReference type="EMBL" id="QQP42131.1"/>
    </source>
</evidence>
<protein>
    <submittedName>
        <fullName evidence="1">Membraneassociated guanylate kinase_ WW and PDZ domaincontaining protein 1like</fullName>
    </submittedName>
</protein>
<gene>
    <name evidence="1" type="ORF">FKW44_016702</name>
</gene>
<reference evidence="2" key="1">
    <citation type="submission" date="2021-01" db="EMBL/GenBank/DDBJ databases">
        <title>Caligus Genome Assembly.</title>
        <authorList>
            <person name="Gallardo-Escarate C."/>
        </authorList>
    </citation>
    <scope>NUCLEOTIDE SEQUENCE [LARGE SCALE GENOMIC DNA]</scope>
</reference>
<name>A0A7T8K1K0_CALRO</name>
<accession>A0A7T8K1K0</accession>
<keyword evidence="1" id="KW-0418">Kinase</keyword>
<sequence>YLEELQMWMEDSLVEMKSWLWITAPFELLTQHKSWAHGSSGTNGKVTLTIRRRIYPQGTNDNSYGYAL</sequence>
<keyword evidence="1" id="KW-0808">Transferase</keyword>
<dbReference type="EMBL" id="CP045900">
    <property type="protein sequence ID" value="QQP42131.1"/>
    <property type="molecule type" value="Genomic_DNA"/>
</dbReference>
<dbReference type="AlphaFoldDB" id="A0A7T8K1K0"/>
<evidence type="ECO:0000313" key="2">
    <source>
        <dbReference type="Proteomes" id="UP000595437"/>
    </source>
</evidence>
<feature type="non-terminal residue" evidence="1">
    <location>
        <position position="1"/>
    </location>
</feature>
<organism evidence="1 2">
    <name type="scientific">Caligus rogercresseyi</name>
    <name type="common">Sea louse</name>
    <dbReference type="NCBI Taxonomy" id="217165"/>
    <lineage>
        <taxon>Eukaryota</taxon>
        <taxon>Metazoa</taxon>
        <taxon>Ecdysozoa</taxon>
        <taxon>Arthropoda</taxon>
        <taxon>Crustacea</taxon>
        <taxon>Multicrustacea</taxon>
        <taxon>Hexanauplia</taxon>
        <taxon>Copepoda</taxon>
        <taxon>Siphonostomatoida</taxon>
        <taxon>Caligidae</taxon>
        <taxon>Caligus</taxon>
    </lineage>
</organism>
<dbReference type="GO" id="GO:0016301">
    <property type="term" value="F:kinase activity"/>
    <property type="evidence" value="ECO:0007669"/>
    <property type="project" value="UniProtKB-KW"/>
</dbReference>
<proteinExistence type="predicted"/>
<keyword evidence="2" id="KW-1185">Reference proteome</keyword>